<dbReference type="InterPro" id="IPR008754">
    <property type="entry name" value="Peptidase_M43"/>
</dbReference>
<keyword evidence="2" id="KW-0482">Metalloprotease</keyword>
<dbReference type="Proteomes" id="UP001176891">
    <property type="component" value="Unassembled WGS sequence"/>
</dbReference>
<dbReference type="Pfam" id="PF05572">
    <property type="entry name" value="Peptidase_M43"/>
    <property type="match status" value="1"/>
</dbReference>
<comment type="caution">
    <text evidence="2">The sequence shown here is derived from an EMBL/GenBank/DDBJ whole genome shotgun (WGS) entry which is preliminary data.</text>
</comment>
<dbReference type="RefSeq" id="WP_303280802.1">
    <property type="nucleotide sequence ID" value="NZ_BAABCZ010000016.1"/>
</dbReference>
<evidence type="ECO:0000259" key="1">
    <source>
        <dbReference type="Pfam" id="PF05572"/>
    </source>
</evidence>
<proteinExistence type="predicted"/>
<dbReference type="InterPro" id="IPR024079">
    <property type="entry name" value="MetalloPept_cat_dom_sf"/>
</dbReference>
<dbReference type="Gene3D" id="3.40.390.10">
    <property type="entry name" value="Collagenase (Catalytic Domain)"/>
    <property type="match status" value="1"/>
</dbReference>
<keyword evidence="2" id="KW-0378">Hydrolase</keyword>
<evidence type="ECO:0000313" key="2">
    <source>
        <dbReference type="EMBL" id="MDO5986282.1"/>
    </source>
</evidence>
<dbReference type="EMBL" id="JAUOEM010000001">
    <property type="protein sequence ID" value="MDO5986282.1"/>
    <property type="molecule type" value="Genomic_DNA"/>
</dbReference>
<reference evidence="2" key="1">
    <citation type="submission" date="2023-07" db="EMBL/GenBank/DDBJ databases">
        <title>Two novel species in the genus Flavivirga.</title>
        <authorList>
            <person name="Kwon K."/>
        </authorList>
    </citation>
    <scope>NUCLEOTIDE SEQUENCE</scope>
    <source>
        <strain evidence="2">KACC 14157</strain>
    </source>
</reference>
<keyword evidence="2" id="KW-0645">Protease</keyword>
<feature type="domain" description="Peptidase M43 pregnancy-associated plasma-A" evidence="1">
    <location>
        <begin position="13"/>
        <end position="38"/>
    </location>
</feature>
<gene>
    <name evidence="2" type="ORF">Q4Q39_02595</name>
</gene>
<accession>A0ABT8WX59</accession>
<sequence length="51" mass="5657">MIPSPYFGTSDIESSSNLGRSLTHEIGYFLGLEHLFGKIGKVDCVEYDDDC</sequence>
<evidence type="ECO:0000313" key="3">
    <source>
        <dbReference type="Proteomes" id="UP001176891"/>
    </source>
</evidence>
<name>A0ABT8WX59_9FLAO</name>
<dbReference type="GO" id="GO:0008237">
    <property type="term" value="F:metallopeptidase activity"/>
    <property type="evidence" value="ECO:0007669"/>
    <property type="project" value="UniProtKB-KW"/>
</dbReference>
<keyword evidence="3" id="KW-1185">Reference proteome</keyword>
<protein>
    <submittedName>
        <fullName evidence="2">M43 family zinc metalloprotease</fullName>
    </submittedName>
</protein>
<organism evidence="2 3">
    <name type="scientific">Flavivirga amylovorans</name>
    <dbReference type="NCBI Taxonomy" id="870486"/>
    <lineage>
        <taxon>Bacteria</taxon>
        <taxon>Pseudomonadati</taxon>
        <taxon>Bacteroidota</taxon>
        <taxon>Flavobacteriia</taxon>
        <taxon>Flavobacteriales</taxon>
        <taxon>Flavobacteriaceae</taxon>
        <taxon>Flavivirga</taxon>
    </lineage>
</organism>